<evidence type="ECO:0000313" key="1">
    <source>
        <dbReference type="EMBL" id="SVD45113.1"/>
    </source>
</evidence>
<dbReference type="EMBL" id="UINC01151481">
    <property type="protein sequence ID" value="SVD45113.1"/>
    <property type="molecule type" value="Genomic_DNA"/>
</dbReference>
<dbReference type="AlphaFoldDB" id="A0A382VF35"/>
<sequence length="51" mass="5558">MIEFSVASRLALNISLKSIIPIIKVGHNITVDAILAQGFTKTYSGNRKDIV</sequence>
<organism evidence="1">
    <name type="scientific">marine metagenome</name>
    <dbReference type="NCBI Taxonomy" id="408172"/>
    <lineage>
        <taxon>unclassified sequences</taxon>
        <taxon>metagenomes</taxon>
        <taxon>ecological metagenomes</taxon>
    </lineage>
</organism>
<gene>
    <name evidence="1" type="ORF">METZ01_LOCUS397967</name>
</gene>
<name>A0A382VF35_9ZZZZ</name>
<accession>A0A382VF35</accession>
<protein>
    <submittedName>
        <fullName evidence="1">Uncharacterized protein</fullName>
    </submittedName>
</protein>
<reference evidence="1" key="1">
    <citation type="submission" date="2018-05" db="EMBL/GenBank/DDBJ databases">
        <authorList>
            <person name="Lanie J.A."/>
            <person name="Ng W.-L."/>
            <person name="Kazmierczak K.M."/>
            <person name="Andrzejewski T.M."/>
            <person name="Davidsen T.M."/>
            <person name="Wayne K.J."/>
            <person name="Tettelin H."/>
            <person name="Glass J.I."/>
            <person name="Rusch D."/>
            <person name="Podicherti R."/>
            <person name="Tsui H.-C.T."/>
            <person name="Winkler M.E."/>
        </authorList>
    </citation>
    <scope>NUCLEOTIDE SEQUENCE</scope>
</reference>
<proteinExistence type="predicted"/>